<sequence length="200" mass="21808">MDTTNQHAGTAAHNQEPQQPASHGGLDTSQFNQDIASSDNSNLTPADAEDELPQAPAVPAALHIDMNYQQLPQYDQHAPNDWRNMLSPIVPIPHFFPPHHPANVQQPIVDEPAVIAQPQNVLHIAGHIAGSVPYVPCRSDAPRCTEQALVGYLTRGANAEYNNSPYPLTLLIAINAYNDHLANGNQDVDMQSISDYQSEQ</sequence>
<dbReference type="AlphaFoldDB" id="A0AAE0PGL7"/>
<proteinExistence type="predicted"/>
<protein>
    <submittedName>
        <fullName evidence="2">Uncharacterized protein</fullName>
    </submittedName>
</protein>
<reference evidence="2" key="2">
    <citation type="submission" date="2023-07" db="EMBL/GenBank/DDBJ databases">
        <authorList>
            <consortium name="Lawrence Berkeley National Laboratory"/>
            <person name="Haridas S."/>
            <person name="Hensen N."/>
            <person name="Bonometti L."/>
            <person name="Westerberg I."/>
            <person name="Brannstrom I.O."/>
            <person name="Guillou S."/>
            <person name="Cros-Aarteil S."/>
            <person name="Calhoun S."/>
            <person name="Kuo A."/>
            <person name="Mondo S."/>
            <person name="Pangilinan J."/>
            <person name="Riley R."/>
            <person name="LaButti K."/>
            <person name="Andreopoulos B."/>
            <person name="Lipzen A."/>
            <person name="Chen C."/>
            <person name="Yanf M."/>
            <person name="Daum C."/>
            <person name="Ng V."/>
            <person name="Clum A."/>
            <person name="Steindorff A."/>
            <person name="Ohm R."/>
            <person name="Martin F."/>
            <person name="Silar P."/>
            <person name="Natvig D."/>
            <person name="Lalanne C."/>
            <person name="Gautier V."/>
            <person name="Ament-velasquez S.L."/>
            <person name="Kruys A."/>
            <person name="Hutchinson M.I."/>
            <person name="Powell A.J."/>
            <person name="Barry K."/>
            <person name="Miller A.N."/>
            <person name="Grigoriev I.V."/>
            <person name="Debuchy R."/>
            <person name="Gladieux P."/>
            <person name="Thoren M.H."/>
            <person name="Johannesson H."/>
        </authorList>
    </citation>
    <scope>NUCLEOTIDE SEQUENCE</scope>
    <source>
        <strain evidence="2">FGSC 1904</strain>
    </source>
</reference>
<feature type="compositionally biased region" description="Polar residues" evidence="1">
    <location>
        <begin position="1"/>
        <end position="44"/>
    </location>
</feature>
<evidence type="ECO:0000313" key="3">
    <source>
        <dbReference type="Proteomes" id="UP001281003"/>
    </source>
</evidence>
<evidence type="ECO:0000313" key="2">
    <source>
        <dbReference type="EMBL" id="KAK3399407.1"/>
    </source>
</evidence>
<keyword evidence="3" id="KW-1185">Reference proteome</keyword>
<comment type="caution">
    <text evidence="2">The sequence shown here is derived from an EMBL/GenBank/DDBJ whole genome shotgun (WGS) entry which is preliminary data.</text>
</comment>
<name>A0AAE0PGL7_SORBR</name>
<feature type="region of interest" description="Disordered" evidence="1">
    <location>
        <begin position="1"/>
        <end position="51"/>
    </location>
</feature>
<gene>
    <name evidence="2" type="ORF">B0T20DRAFT_478768</name>
</gene>
<dbReference type="EMBL" id="JAUTDP010000005">
    <property type="protein sequence ID" value="KAK3399407.1"/>
    <property type="molecule type" value="Genomic_DNA"/>
</dbReference>
<reference evidence="2" key="1">
    <citation type="journal article" date="2023" name="Mol. Phylogenet. Evol.">
        <title>Genome-scale phylogeny and comparative genomics of the fungal order Sordariales.</title>
        <authorList>
            <person name="Hensen N."/>
            <person name="Bonometti L."/>
            <person name="Westerberg I."/>
            <person name="Brannstrom I.O."/>
            <person name="Guillou S."/>
            <person name="Cros-Aarteil S."/>
            <person name="Calhoun S."/>
            <person name="Haridas S."/>
            <person name="Kuo A."/>
            <person name="Mondo S."/>
            <person name="Pangilinan J."/>
            <person name="Riley R."/>
            <person name="LaButti K."/>
            <person name="Andreopoulos B."/>
            <person name="Lipzen A."/>
            <person name="Chen C."/>
            <person name="Yan M."/>
            <person name="Daum C."/>
            <person name="Ng V."/>
            <person name="Clum A."/>
            <person name="Steindorff A."/>
            <person name="Ohm R.A."/>
            <person name="Martin F."/>
            <person name="Silar P."/>
            <person name="Natvig D.O."/>
            <person name="Lalanne C."/>
            <person name="Gautier V."/>
            <person name="Ament-Velasquez S.L."/>
            <person name="Kruys A."/>
            <person name="Hutchinson M.I."/>
            <person name="Powell A.J."/>
            <person name="Barry K."/>
            <person name="Miller A.N."/>
            <person name="Grigoriev I.V."/>
            <person name="Debuchy R."/>
            <person name="Gladieux P."/>
            <person name="Hiltunen Thoren M."/>
            <person name="Johannesson H."/>
        </authorList>
    </citation>
    <scope>NUCLEOTIDE SEQUENCE</scope>
    <source>
        <strain evidence="2">FGSC 1904</strain>
    </source>
</reference>
<dbReference type="Proteomes" id="UP001281003">
    <property type="component" value="Unassembled WGS sequence"/>
</dbReference>
<accession>A0AAE0PGL7</accession>
<organism evidence="2 3">
    <name type="scientific">Sordaria brevicollis</name>
    <dbReference type="NCBI Taxonomy" id="83679"/>
    <lineage>
        <taxon>Eukaryota</taxon>
        <taxon>Fungi</taxon>
        <taxon>Dikarya</taxon>
        <taxon>Ascomycota</taxon>
        <taxon>Pezizomycotina</taxon>
        <taxon>Sordariomycetes</taxon>
        <taxon>Sordariomycetidae</taxon>
        <taxon>Sordariales</taxon>
        <taxon>Sordariaceae</taxon>
        <taxon>Sordaria</taxon>
    </lineage>
</organism>
<evidence type="ECO:0000256" key="1">
    <source>
        <dbReference type="SAM" id="MobiDB-lite"/>
    </source>
</evidence>